<protein>
    <submittedName>
        <fullName evidence="4">Diguanylate cyclase</fullName>
    </submittedName>
</protein>
<dbReference type="InterPro" id="IPR043128">
    <property type="entry name" value="Rev_trsase/Diguanyl_cyclase"/>
</dbReference>
<keyword evidence="2" id="KW-1133">Transmembrane helix</keyword>
<dbReference type="PANTHER" id="PTHR45138:SF9">
    <property type="entry name" value="DIGUANYLATE CYCLASE DGCM-RELATED"/>
    <property type="match status" value="1"/>
</dbReference>
<gene>
    <name evidence="4" type="ORF">BW47_04280</name>
</gene>
<dbReference type="Proteomes" id="UP000185490">
    <property type="component" value="Chromosome"/>
</dbReference>
<feature type="transmembrane region" description="Helical" evidence="2">
    <location>
        <begin position="42"/>
        <end position="63"/>
    </location>
</feature>
<feature type="coiled-coil region" evidence="1">
    <location>
        <begin position="113"/>
        <end position="147"/>
    </location>
</feature>
<dbReference type="EMBL" id="CP007389">
    <property type="protein sequence ID" value="APT73790.1"/>
    <property type="molecule type" value="Genomic_DNA"/>
</dbReference>
<dbReference type="Pfam" id="PF00990">
    <property type="entry name" value="GGDEF"/>
    <property type="match status" value="1"/>
</dbReference>
<dbReference type="SMART" id="SM00267">
    <property type="entry name" value="GGDEF"/>
    <property type="match status" value="1"/>
</dbReference>
<dbReference type="InterPro" id="IPR000160">
    <property type="entry name" value="GGDEF_dom"/>
</dbReference>
<dbReference type="PROSITE" id="PS50887">
    <property type="entry name" value="GGDEF"/>
    <property type="match status" value="1"/>
</dbReference>
<proteinExistence type="predicted"/>
<dbReference type="InterPro" id="IPR029787">
    <property type="entry name" value="Nucleotide_cyclase"/>
</dbReference>
<dbReference type="CDD" id="cd01949">
    <property type="entry name" value="GGDEF"/>
    <property type="match status" value="1"/>
</dbReference>
<dbReference type="InterPro" id="IPR050469">
    <property type="entry name" value="Diguanylate_Cyclase"/>
</dbReference>
<sequence length="305" mass="36514">MYNSGRLVENPNLANFITSEEYKIFDFSFFTVVPKSLFLKPLYTIIFFTVFLLMIFIVISYFVSRYITNRITVSLRKLSENMKKFEKKEFKNINVDGFEDEIKTFLKVYNDVANELERYVENTELIIKNKTREIEIKNEKLRELSIKDELTGLYNRRFFNESFPKDCSLAFREKMYVNFAIIDLDDFKVINDTYGHQAGDECLRVFSKMFKESFHRESDKYFRYGGEEFVVYYISKEKTNFFEKLEKFRKEVERHILEYNGEKITFTISIGVVEEKQETSRYQDIISKADKNLYIAKNKGKNIVV</sequence>
<feature type="domain" description="GGDEF" evidence="3">
    <location>
        <begin position="175"/>
        <end position="305"/>
    </location>
</feature>
<accession>A0ABN4UYB4</accession>
<dbReference type="NCBIfam" id="TIGR00254">
    <property type="entry name" value="GGDEF"/>
    <property type="match status" value="1"/>
</dbReference>
<dbReference type="Gene3D" id="6.10.340.10">
    <property type="match status" value="1"/>
</dbReference>
<keyword evidence="1" id="KW-0175">Coiled coil</keyword>
<keyword evidence="5" id="KW-1185">Reference proteome</keyword>
<name>A0ABN4UYB4_9BACT</name>
<dbReference type="Gene3D" id="3.30.70.270">
    <property type="match status" value="1"/>
</dbReference>
<dbReference type="RefSeq" id="WP_012057016.1">
    <property type="nucleotide sequence ID" value="NZ_JYCY01000011.1"/>
</dbReference>
<evidence type="ECO:0000313" key="5">
    <source>
        <dbReference type="Proteomes" id="UP000185490"/>
    </source>
</evidence>
<evidence type="ECO:0000259" key="3">
    <source>
        <dbReference type="PROSITE" id="PS50887"/>
    </source>
</evidence>
<dbReference type="PANTHER" id="PTHR45138">
    <property type="entry name" value="REGULATORY COMPONENTS OF SENSORY TRANSDUCTION SYSTEM"/>
    <property type="match status" value="1"/>
</dbReference>
<keyword evidence="2" id="KW-0472">Membrane</keyword>
<evidence type="ECO:0000256" key="1">
    <source>
        <dbReference type="SAM" id="Coils"/>
    </source>
</evidence>
<reference evidence="4 5" key="1">
    <citation type="submission" date="2014-02" db="EMBL/GenBank/DDBJ databases">
        <title>Diversity of Thermotogales isolates from hydrothermal vents.</title>
        <authorList>
            <person name="Haverkamp T.H.A."/>
            <person name="Lossouarn J."/>
            <person name="Geslin C."/>
            <person name="Nesbo C.L."/>
        </authorList>
    </citation>
    <scope>NUCLEOTIDE SEQUENCE [LARGE SCALE GENOMIC DNA]</scope>
    <source>
        <strain evidence="4 5">431</strain>
    </source>
</reference>
<evidence type="ECO:0000256" key="2">
    <source>
        <dbReference type="SAM" id="Phobius"/>
    </source>
</evidence>
<organism evidence="4 5">
    <name type="scientific">Thermosipho melanesiensis</name>
    <dbReference type="NCBI Taxonomy" id="46541"/>
    <lineage>
        <taxon>Bacteria</taxon>
        <taxon>Thermotogati</taxon>
        <taxon>Thermotogota</taxon>
        <taxon>Thermotogae</taxon>
        <taxon>Thermotogales</taxon>
        <taxon>Fervidobacteriaceae</taxon>
        <taxon>Thermosipho</taxon>
    </lineage>
</organism>
<dbReference type="SUPFAM" id="SSF55073">
    <property type="entry name" value="Nucleotide cyclase"/>
    <property type="match status" value="1"/>
</dbReference>
<evidence type="ECO:0000313" key="4">
    <source>
        <dbReference type="EMBL" id="APT73790.1"/>
    </source>
</evidence>
<keyword evidence="2" id="KW-0812">Transmembrane</keyword>